<proteinExistence type="predicted"/>
<dbReference type="Proteomes" id="UP001265746">
    <property type="component" value="Unassembled WGS sequence"/>
</dbReference>
<organism evidence="1 2">
    <name type="scientific">Phomopsis amygdali</name>
    <name type="common">Fusicoccum amygdali</name>
    <dbReference type="NCBI Taxonomy" id="1214568"/>
    <lineage>
        <taxon>Eukaryota</taxon>
        <taxon>Fungi</taxon>
        <taxon>Dikarya</taxon>
        <taxon>Ascomycota</taxon>
        <taxon>Pezizomycotina</taxon>
        <taxon>Sordariomycetes</taxon>
        <taxon>Sordariomycetidae</taxon>
        <taxon>Diaporthales</taxon>
        <taxon>Diaporthaceae</taxon>
        <taxon>Diaporthe</taxon>
    </lineage>
</organism>
<name>A0AAD9W5Q4_PHOAM</name>
<dbReference type="AlphaFoldDB" id="A0AAD9W5Q4"/>
<gene>
    <name evidence="1" type="ORF">N8I77_004208</name>
</gene>
<evidence type="ECO:0000313" key="1">
    <source>
        <dbReference type="EMBL" id="KAK2610807.1"/>
    </source>
</evidence>
<dbReference type="EMBL" id="JAUJFL010000002">
    <property type="protein sequence ID" value="KAK2610807.1"/>
    <property type="molecule type" value="Genomic_DNA"/>
</dbReference>
<sequence length="80" mass="8920">MCHETITHFTRCSHSTSTITTCERRNQYGPTIYHPSMRHVRPCETNSHEGLVVQRDALCEGCSRVNSWIAGGGGDKSNGR</sequence>
<evidence type="ECO:0000313" key="2">
    <source>
        <dbReference type="Proteomes" id="UP001265746"/>
    </source>
</evidence>
<keyword evidence="2" id="KW-1185">Reference proteome</keyword>
<reference evidence="1" key="1">
    <citation type="submission" date="2023-06" db="EMBL/GenBank/DDBJ databases">
        <authorList>
            <person name="Noh H."/>
        </authorList>
    </citation>
    <scope>NUCLEOTIDE SEQUENCE</scope>
    <source>
        <strain evidence="1">DUCC20226</strain>
    </source>
</reference>
<protein>
    <submittedName>
        <fullName evidence="1">Uncharacterized protein</fullName>
    </submittedName>
</protein>
<comment type="caution">
    <text evidence="1">The sequence shown here is derived from an EMBL/GenBank/DDBJ whole genome shotgun (WGS) entry which is preliminary data.</text>
</comment>
<accession>A0AAD9W5Q4</accession>